<evidence type="ECO:0000259" key="4">
    <source>
        <dbReference type="PROSITE" id="PS50043"/>
    </source>
</evidence>
<protein>
    <submittedName>
        <fullName evidence="6">Response regulator transcription factor</fullName>
    </submittedName>
</protein>
<keyword evidence="7" id="KW-1185">Reference proteome</keyword>
<dbReference type="InterPro" id="IPR001789">
    <property type="entry name" value="Sig_transdc_resp-reg_receiver"/>
</dbReference>
<evidence type="ECO:0000256" key="1">
    <source>
        <dbReference type="ARBA" id="ARBA00022553"/>
    </source>
</evidence>
<dbReference type="GO" id="GO:0003677">
    <property type="term" value="F:DNA binding"/>
    <property type="evidence" value="ECO:0007669"/>
    <property type="project" value="UniProtKB-KW"/>
</dbReference>
<dbReference type="GO" id="GO:0006355">
    <property type="term" value="P:regulation of DNA-templated transcription"/>
    <property type="evidence" value="ECO:0007669"/>
    <property type="project" value="InterPro"/>
</dbReference>
<dbReference type="SMART" id="SM00421">
    <property type="entry name" value="HTH_LUXR"/>
    <property type="match status" value="1"/>
</dbReference>
<name>A0A7S7NTP1_PALFE</name>
<dbReference type="CDD" id="cd17535">
    <property type="entry name" value="REC_NarL-like"/>
    <property type="match status" value="1"/>
</dbReference>
<dbReference type="InterPro" id="IPR016032">
    <property type="entry name" value="Sig_transdc_resp-reg_C-effctor"/>
</dbReference>
<dbReference type="SUPFAM" id="SSF52172">
    <property type="entry name" value="CheY-like"/>
    <property type="match status" value="1"/>
</dbReference>
<dbReference type="InterPro" id="IPR000792">
    <property type="entry name" value="Tscrpt_reg_LuxR_C"/>
</dbReference>
<dbReference type="InterPro" id="IPR039420">
    <property type="entry name" value="WalR-like"/>
</dbReference>
<dbReference type="GO" id="GO:0000160">
    <property type="term" value="P:phosphorelay signal transduction system"/>
    <property type="evidence" value="ECO:0007669"/>
    <property type="project" value="InterPro"/>
</dbReference>
<dbReference type="KEGG" id="pfer:IRI77_06155"/>
<feature type="domain" description="HTH luxR-type" evidence="4">
    <location>
        <begin position="135"/>
        <end position="200"/>
    </location>
</feature>
<organism evidence="6 7">
    <name type="scientific">Paludibaculum fermentans</name>
    <dbReference type="NCBI Taxonomy" id="1473598"/>
    <lineage>
        <taxon>Bacteria</taxon>
        <taxon>Pseudomonadati</taxon>
        <taxon>Acidobacteriota</taxon>
        <taxon>Terriglobia</taxon>
        <taxon>Bryobacterales</taxon>
        <taxon>Bryobacteraceae</taxon>
        <taxon>Paludibaculum</taxon>
    </lineage>
</organism>
<dbReference type="AlphaFoldDB" id="A0A7S7NTP1"/>
<evidence type="ECO:0000259" key="5">
    <source>
        <dbReference type="PROSITE" id="PS50110"/>
    </source>
</evidence>
<dbReference type="CDD" id="cd06170">
    <property type="entry name" value="LuxR_C_like"/>
    <property type="match status" value="1"/>
</dbReference>
<feature type="modified residue" description="4-aspartylphosphate" evidence="3">
    <location>
        <position position="54"/>
    </location>
</feature>
<dbReference type="InterPro" id="IPR058245">
    <property type="entry name" value="NreC/VraR/RcsB-like_REC"/>
</dbReference>
<dbReference type="PANTHER" id="PTHR43214:SF43">
    <property type="entry name" value="TWO-COMPONENT RESPONSE REGULATOR"/>
    <property type="match status" value="1"/>
</dbReference>
<dbReference type="RefSeq" id="WP_194451195.1">
    <property type="nucleotide sequence ID" value="NZ_CP063849.1"/>
</dbReference>
<evidence type="ECO:0000313" key="7">
    <source>
        <dbReference type="Proteomes" id="UP000593892"/>
    </source>
</evidence>
<dbReference type="PANTHER" id="PTHR43214">
    <property type="entry name" value="TWO-COMPONENT RESPONSE REGULATOR"/>
    <property type="match status" value="1"/>
</dbReference>
<dbReference type="InterPro" id="IPR011006">
    <property type="entry name" value="CheY-like_superfamily"/>
</dbReference>
<evidence type="ECO:0000256" key="3">
    <source>
        <dbReference type="PROSITE-ProRule" id="PRU00169"/>
    </source>
</evidence>
<proteinExistence type="predicted"/>
<sequence>MIRILSVDDHPVVREGIAALIGRQADMELVAEASNGREAVEQFRIHRPDVTLMDLQMPEMSGIDALSAIRGEFPEARIVVLTSYAGDVQVSRALKSGARGYLLKDMLRKELLETIRAVHAGHKRMSSESAAEIAEHATDDALTPRETDVLRLISAGNANKEIAKLLGLTEETVKHHVKNILPKLGANDRTHAVTIALRRGIIAL</sequence>
<dbReference type="SMART" id="SM00448">
    <property type="entry name" value="REC"/>
    <property type="match status" value="1"/>
</dbReference>
<dbReference type="Proteomes" id="UP000593892">
    <property type="component" value="Chromosome"/>
</dbReference>
<dbReference type="PROSITE" id="PS50110">
    <property type="entry name" value="RESPONSE_REGULATORY"/>
    <property type="match status" value="1"/>
</dbReference>
<dbReference type="PROSITE" id="PS50043">
    <property type="entry name" value="HTH_LUXR_2"/>
    <property type="match status" value="1"/>
</dbReference>
<dbReference type="EMBL" id="CP063849">
    <property type="protein sequence ID" value="QOY89533.1"/>
    <property type="molecule type" value="Genomic_DNA"/>
</dbReference>
<keyword evidence="2" id="KW-0238">DNA-binding</keyword>
<dbReference type="Pfam" id="PF00072">
    <property type="entry name" value="Response_reg"/>
    <property type="match status" value="1"/>
</dbReference>
<dbReference type="PROSITE" id="PS00622">
    <property type="entry name" value="HTH_LUXR_1"/>
    <property type="match status" value="1"/>
</dbReference>
<reference evidence="6 7" key="1">
    <citation type="submission" date="2020-10" db="EMBL/GenBank/DDBJ databases">
        <title>Complete genome sequence of Paludibaculum fermentans P105T, a facultatively anaerobic acidobacterium capable of dissimilatory Fe(III) reduction.</title>
        <authorList>
            <person name="Dedysh S.N."/>
            <person name="Beletsky A.V."/>
            <person name="Kulichevskaya I.S."/>
            <person name="Mardanov A.V."/>
            <person name="Ravin N.V."/>
        </authorList>
    </citation>
    <scope>NUCLEOTIDE SEQUENCE [LARGE SCALE GENOMIC DNA]</scope>
    <source>
        <strain evidence="6 7">P105</strain>
    </source>
</reference>
<accession>A0A7S7NTP1</accession>
<keyword evidence="1 3" id="KW-0597">Phosphoprotein</keyword>
<dbReference type="Pfam" id="PF00196">
    <property type="entry name" value="GerE"/>
    <property type="match status" value="1"/>
</dbReference>
<evidence type="ECO:0000256" key="2">
    <source>
        <dbReference type="ARBA" id="ARBA00023125"/>
    </source>
</evidence>
<evidence type="ECO:0000313" key="6">
    <source>
        <dbReference type="EMBL" id="QOY89533.1"/>
    </source>
</evidence>
<gene>
    <name evidence="6" type="ORF">IRI77_06155</name>
</gene>
<dbReference type="SUPFAM" id="SSF46894">
    <property type="entry name" value="C-terminal effector domain of the bipartite response regulators"/>
    <property type="match status" value="1"/>
</dbReference>
<dbReference type="Gene3D" id="3.40.50.2300">
    <property type="match status" value="1"/>
</dbReference>
<dbReference type="PRINTS" id="PR00038">
    <property type="entry name" value="HTHLUXR"/>
</dbReference>
<feature type="domain" description="Response regulatory" evidence="5">
    <location>
        <begin position="3"/>
        <end position="119"/>
    </location>
</feature>